<keyword evidence="1" id="KW-1133">Transmembrane helix</keyword>
<keyword evidence="1" id="KW-0472">Membrane</keyword>
<gene>
    <name evidence="2" type="ORF">DWV78_15630</name>
</gene>
<feature type="transmembrane region" description="Helical" evidence="1">
    <location>
        <begin position="7"/>
        <end position="24"/>
    </location>
</feature>
<keyword evidence="1" id="KW-0812">Transmembrane</keyword>
<name>A0A413B914_9FIRM</name>
<evidence type="ECO:0000313" key="2">
    <source>
        <dbReference type="EMBL" id="RGW34794.1"/>
    </source>
</evidence>
<organism evidence="2 3">
    <name type="scientific">Agathobacter rectalis</name>
    <dbReference type="NCBI Taxonomy" id="39491"/>
    <lineage>
        <taxon>Bacteria</taxon>
        <taxon>Bacillati</taxon>
        <taxon>Bacillota</taxon>
        <taxon>Clostridia</taxon>
        <taxon>Lachnospirales</taxon>
        <taxon>Lachnospiraceae</taxon>
        <taxon>Agathobacter</taxon>
    </lineage>
</organism>
<dbReference type="RefSeq" id="WP_151199342.1">
    <property type="nucleotide sequence ID" value="NZ_CP143947.1"/>
</dbReference>
<proteinExistence type="predicted"/>
<protein>
    <submittedName>
        <fullName evidence="2">Uncharacterized protein</fullName>
    </submittedName>
</protein>
<dbReference type="AlphaFoldDB" id="A0A413B914"/>
<dbReference type="EMBL" id="QSAE01000096">
    <property type="protein sequence ID" value="RGW34794.1"/>
    <property type="molecule type" value="Genomic_DNA"/>
</dbReference>
<comment type="caution">
    <text evidence="2">The sequence shown here is derived from an EMBL/GenBank/DDBJ whole genome shotgun (WGS) entry which is preliminary data.</text>
</comment>
<dbReference type="Gene3D" id="2.130.10.10">
    <property type="entry name" value="YVTN repeat-like/Quinoprotein amine dehydrogenase"/>
    <property type="match status" value="1"/>
</dbReference>
<dbReference type="Proteomes" id="UP000286581">
    <property type="component" value="Unassembled WGS sequence"/>
</dbReference>
<reference evidence="2 3" key="1">
    <citation type="submission" date="2018-08" db="EMBL/GenBank/DDBJ databases">
        <title>A genome reference for cultivated species of the human gut microbiota.</title>
        <authorList>
            <person name="Zou Y."/>
            <person name="Xue W."/>
            <person name="Luo G."/>
        </authorList>
    </citation>
    <scope>NUCLEOTIDE SEQUENCE [LARGE SCALE GENOMIC DNA]</scope>
    <source>
        <strain evidence="2 3">AF12-8</strain>
    </source>
</reference>
<evidence type="ECO:0000313" key="3">
    <source>
        <dbReference type="Proteomes" id="UP000286581"/>
    </source>
</evidence>
<dbReference type="InterPro" id="IPR015943">
    <property type="entry name" value="WD40/YVTN_repeat-like_dom_sf"/>
</dbReference>
<feature type="transmembrane region" description="Helical" evidence="1">
    <location>
        <begin position="36"/>
        <end position="56"/>
    </location>
</feature>
<evidence type="ECO:0000256" key="1">
    <source>
        <dbReference type="SAM" id="Phobius"/>
    </source>
</evidence>
<dbReference type="SUPFAM" id="SSF50939">
    <property type="entry name" value="Sialidases"/>
    <property type="match status" value="1"/>
</dbReference>
<dbReference type="InterPro" id="IPR036278">
    <property type="entry name" value="Sialidase_sf"/>
</dbReference>
<feature type="transmembrane region" description="Helical" evidence="1">
    <location>
        <begin position="68"/>
        <end position="89"/>
    </location>
</feature>
<sequence>MKKISNICGFIGIAIYAVLLIRISNLCQYGGTKVDLIPILILGVVLIATFIFGIVSSRKEEKIENGKLFWGKCIVVVALTILFGGRIIYSAIPYNGALSWKIDEWRNQKKIKLTHTNFFETGVEGILEDIETELDLPDELYVQNKFQLSFDKNGEIQSFYTYMYGRYENGDENTFLIDYDVDADSKMTVCINGVASKSYDDDMRLQPMLEILKNADYKTRVNNWAVEGYADDYEILYYGKREFNTMEGFVHLQGDVDGDGVDNTDNAIYSGLNGGAVYGYEVSLYIPSESEVTPVRYFMEPEVIPLETIIDREKKQTIDDAKETESWYVDNSDGSVYYWLYENKEIGWRLVVTDAAAGSRYYELEKSSDGGETWNVINANPFNNNIGVALGIEFFDENLGVIGMTGASQDASTLYVTSDGGVTFTQMEFPMEEVTELPDTADELGYTIADYDYAEMPQVSDGQWTVIIKAEYSSYEGLRFTSNDNGKTWMYEGLSTGEGDLQ</sequence>
<accession>A0A413B914</accession>